<dbReference type="PROSITE" id="PS51186">
    <property type="entry name" value="GNAT"/>
    <property type="match status" value="1"/>
</dbReference>
<organism evidence="4 5">
    <name type="scientific">Clostridium amylolyticum</name>
    <dbReference type="NCBI Taxonomy" id="1121298"/>
    <lineage>
        <taxon>Bacteria</taxon>
        <taxon>Bacillati</taxon>
        <taxon>Bacillota</taxon>
        <taxon>Clostridia</taxon>
        <taxon>Eubacteriales</taxon>
        <taxon>Clostridiaceae</taxon>
        <taxon>Clostridium</taxon>
    </lineage>
</organism>
<protein>
    <submittedName>
        <fullName evidence="4">Acetyltransferase (GNAT) domain-containing protein</fullName>
    </submittedName>
</protein>
<feature type="domain" description="N-acetyltransferase" evidence="3">
    <location>
        <begin position="21"/>
        <end position="161"/>
    </location>
</feature>
<accession>A0A1M6I308</accession>
<evidence type="ECO:0000313" key="5">
    <source>
        <dbReference type="Proteomes" id="UP000184080"/>
    </source>
</evidence>
<reference evidence="4 5" key="1">
    <citation type="submission" date="2016-11" db="EMBL/GenBank/DDBJ databases">
        <authorList>
            <person name="Jaros S."/>
            <person name="Januszkiewicz K."/>
            <person name="Wedrychowicz H."/>
        </authorList>
    </citation>
    <scope>NUCLEOTIDE SEQUENCE [LARGE SCALE GENOMIC DNA]</scope>
    <source>
        <strain evidence="4 5">DSM 21864</strain>
    </source>
</reference>
<evidence type="ECO:0000256" key="2">
    <source>
        <dbReference type="ARBA" id="ARBA00023315"/>
    </source>
</evidence>
<evidence type="ECO:0000313" key="4">
    <source>
        <dbReference type="EMBL" id="SHJ28883.1"/>
    </source>
</evidence>
<gene>
    <name evidence="4" type="ORF">SAMN05444401_2616</name>
</gene>
<dbReference type="EMBL" id="FQZO01000004">
    <property type="protein sequence ID" value="SHJ28883.1"/>
    <property type="molecule type" value="Genomic_DNA"/>
</dbReference>
<proteinExistence type="predicted"/>
<sequence>MEKVLINGKEYSFIKNYKENTMFRKSYNELTKKTYGFDFEQWYQDGYWGDWYVPYSLLDGENIVANVSISIIDFLVLGESKGYVQLGTVMTDSSYRNQGLSRYLIEKVIEEWKVKCHMLYLFANDSVLNFYPQFGFTAVEEYQYFKRITNDNENIAAEKLDMSLVSNRELVVEKINSSVPIAKLSMLKNPELIMFYCTSFMMDNVYYLREKDVIVIAELDGDTLYLQDIFSSSEANIDDIIKSLTNKEVKKVVLGFTPNDSGSYCVNLLKEEGTTLFVMKDKEDLFQNNKLIFPMLSHA</sequence>
<dbReference type="PANTHER" id="PTHR43420:SF31">
    <property type="entry name" value="ACETYLTRANSFERASE"/>
    <property type="match status" value="1"/>
</dbReference>
<evidence type="ECO:0000256" key="1">
    <source>
        <dbReference type="ARBA" id="ARBA00022679"/>
    </source>
</evidence>
<dbReference type="STRING" id="1121298.SAMN05444401_2616"/>
<name>A0A1M6I308_9CLOT</name>
<keyword evidence="2" id="KW-0012">Acyltransferase</keyword>
<dbReference type="InterPro" id="IPR050680">
    <property type="entry name" value="YpeA/RimI_acetyltransf"/>
</dbReference>
<dbReference type="Pfam" id="PF00583">
    <property type="entry name" value="Acetyltransf_1"/>
    <property type="match status" value="1"/>
</dbReference>
<dbReference type="Proteomes" id="UP000184080">
    <property type="component" value="Unassembled WGS sequence"/>
</dbReference>
<dbReference type="AlphaFoldDB" id="A0A1M6I308"/>
<keyword evidence="5" id="KW-1185">Reference proteome</keyword>
<dbReference type="Gene3D" id="3.40.630.30">
    <property type="match status" value="1"/>
</dbReference>
<dbReference type="OrthoDB" id="9804948at2"/>
<dbReference type="PANTHER" id="PTHR43420">
    <property type="entry name" value="ACETYLTRANSFERASE"/>
    <property type="match status" value="1"/>
</dbReference>
<dbReference type="SUPFAM" id="SSF55729">
    <property type="entry name" value="Acyl-CoA N-acyltransferases (Nat)"/>
    <property type="match status" value="1"/>
</dbReference>
<evidence type="ECO:0000259" key="3">
    <source>
        <dbReference type="PROSITE" id="PS51186"/>
    </source>
</evidence>
<dbReference type="GO" id="GO:0016747">
    <property type="term" value="F:acyltransferase activity, transferring groups other than amino-acyl groups"/>
    <property type="evidence" value="ECO:0007669"/>
    <property type="project" value="InterPro"/>
</dbReference>
<keyword evidence="1 4" id="KW-0808">Transferase</keyword>
<dbReference type="InterPro" id="IPR016181">
    <property type="entry name" value="Acyl_CoA_acyltransferase"/>
</dbReference>
<dbReference type="InterPro" id="IPR000182">
    <property type="entry name" value="GNAT_dom"/>
</dbReference>
<dbReference type="RefSeq" id="WP_073007321.1">
    <property type="nucleotide sequence ID" value="NZ_FQZO01000004.1"/>
</dbReference>
<dbReference type="CDD" id="cd04301">
    <property type="entry name" value="NAT_SF"/>
    <property type="match status" value="1"/>
</dbReference>